<feature type="transmembrane region" description="Helical" evidence="6">
    <location>
        <begin position="360"/>
        <end position="380"/>
    </location>
</feature>
<organism evidence="7 8">
    <name type="scientific">Pseudogemmobacter humi</name>
    <dbReference type="NCBI Taxonomy" id="2483812"/>
    <lineage>
        <taxon>Bacteria</taxon>
        <taxon>Pseudomonadati</taxon>
        <taxon>Pseudomonadota</taxon>
        <taxon>Alphaproteobacteria</taxon>
        <taxon>Rhodobacterales</taxon>
        <taxon>Paracoccaceae</taxon>
        <taxon>Pseudogemmobacter</taxon>
    </lineage>
</organism>
<evidence type="ECO:0000256" key="3">
    <source>
        <dbReference type="ARBA" id="ARBA00022692"/>
    </source>
</evidence>
<dbReference type="GO" id="GO:0006885">
    <property type="term" value="P:regulation of pH"/>
    <property type="evidence" value="ECO:0007669"/>
    <property type="project" value="InterPro"/>
</dbReference>
<dbReference type="Pfam" id="PF06965">
    <property type="entry name" value="Na_H_antiport_1"/>
    <property type="match status" value="1"/>
</dbReference>
<dbReference type="HAMAP" id="MF_01844">
    <property type="entry name" value="NhaA"/>
    <property type="match status" value="1"/>
</dbReference>
<evidence type="ECO:0000256" key="1">
    <source>
        <dbReference type="ARBA" id="ARBA00004429"/>
    </source>
</evidence>
<keyword evidence="3 6" id="KW-0812">Transmembrane</keyword>
<evidence type="ECO:0000256" key="2">
    <source>
        <dbReference type="ARBA" id="ARBA00022475"/>
    </source>
</evidence>
<keyword evidence="6" id="KW-0050">Antiport</keyword>
<evidence type="ECO:0000256" key="5">
    <source>
        <dbReference type="ARBA" id="ARBA00023136"/>
    </source>
</evidence>
<dbReference type="OrthoDB" id="9808135at2"/>
<feature type="transmembrane region" description="Helical" evidence="6">
    <location>
        <begin position="160"/>
        <end position="182"/>
    </location>
</feature>
<reference evidence="7 8" key="1">
    <citation type="submission" date="2018-11" db="EMBL/GenBank/DDBJ databases">
        <authorList>
            <person name="Criscuolo A."/>
        </authorList>
    </citation>
    <scope>NUCLEOTIDE SEQUENCE [LARGE SCALE GENOMIC DNA]</scope>
    <source>
        <strain evidence="7">ACIP111625</strain>
    </source>
</reference>
<feature type="transmembrane region" description="Helical" evidence="6">
    <location>
        <begin position="134"/>
        <end position="153"/>
    </location>
</feature>
<feature type="transmembrane region" description="Helical" evidence="6">
    <location>
        <begin position="7"/>
        <end position="26"/>
    </location>
</feature>
<dbReference type="EMBL" id="UXAW01000099">
    <property type="protein sequence ID" value="VDC32982.1"/>
    <property type="molecule type" value="Genomic_DNA"/>
</dbReference>
<feature type="transmembrane region" description="Helical" evidence="6">
    <location>
        <begin position="100"/>
        <end position="128"/>
    </location>
</feature>
<dbReference type="GO" id="GO:0015385">
    <property type="term" value="F:sodium:proton antiporter activity"/>
    <property type="evidence" value="ECO:0007669"/>
    <property type="project" value="TreeGrafter"/>
</dbReference>
<keyword evidence="6" id="KW-0406">Ion transport</keyword>
<comment type="function">
    <text evidence="6">Na(+)/H(+) antiporter that extrudes sodium in exchange for external protons.</text>
</comment>
<dbReference type="Proteomes" id="UP000277498">
    <property type="component" value="Unassembled WGS sequence"/>
</dbReference>
<dbReference type="AlphaFoldDB" id="A0A3P5XE39"/>
<proteinExistence type="inferred from homology"/>
<protein>
    <recommendedName>
        <fullName evidence="6">Na(+)/H(+) antiporter NhaA</fullName>
    </recommendedName>
    <alternativeName>
        <fullName evidence="6">Sodium/proton antiporter NhaA</fullName>
    </alternativeName>
</protein>
<comment type="similarity">
    <text evidence="6">Belongs to the NhaA Na(+)/H(+) (TC 2.A.33) antiporter family.</text>
</comment>
<keyword evidence="6" id="KW-0739">Sodium transport</keyword>
<keyword evidence="8" id="KW-1185">Reference proteome</keyword>
<dbReference type="PANTHER" id="PTHR30341">
    <property type="entry name" value="SODIUM ION/PROTON ANTIPORTER NHAA-RELATED"/>
    <property type="match status" value="1"/>
</dbReference>
<dbReference type="PANTHER" id="PTHR30341:SF0">
    <property type="entry name" value="NA(+)_H(+) ANTIPORTER NHAA"/>
    <property type="match status" value="1"/>
</dbReference>
<evidence type="ECO:0000313" key="7">
    <source>
        <dbReference type="EMBL" id="VDC32982.1"/>
    </source>
</evidence>
<keyword evidence="5 6" id="KW-0472">Membrane</keyword>
<dbReference type="Gene3D" id="1.20.1530.10">
    <property type="entry name" value="Na+/H+ antiporter like domain"/>
    <property type="match status" value="1"/>
</dbReference>
<sequence>MNRIWDLITTYSLLLIGGALIALAWANLSPGSYHHLVHLPLWPDAPVGLRGDDGAAPQRVLTLHFLVNDMLMALFFAMAAKEVWEAVILPGGSLRGKKALTPLIATLGGMAGPVAVYLALASALGVLAETGRGWAIPTATDIAFSYLVGRMIFGARHPAIGFLLLLAIADDAGGLAILAIFYPSGEVAPLWLLLSAGAAMAVFVLANWLPRRLDRGRQDRPHSTWVRRALGPWPYVIAGCVSWYAFWRAGLHPALGLLPVVPAIPHAARDFGIFAEDEACSTDLLNRIEHALKVPVQFVLFAFGLLNAGVGFGAISAPTFLVLAGLMIGKPLGIFLFGWFAAVPLRLGLPEGMRLSDLPVIGFVAAIGFTVALFVATVAFPDGAVQDAARMGALLSLASAIPALLLARAMRVRRM</sequence>
<feature type="transmembrane region" description="Helical" evidence="6">
    <location>
        <begin position="188"/>
        <end position="209"/>
    </location>
</feature>
<keyword evidence="4 6" id="KW-1133">Transmembrane helix</keyword>
<dbReference type="GO" id="GO:0005886">
    <property type="term" value="C:plasma membrane"/>
    <property type="evidence" value="ECO:0007669"/>
    <property type="project" value="UniProtKB-SubCell"/>
</dbReference>
<evidence type="ECO:0000256" key="6">
    <source>
        <dbReference type="HAMAP-Rule" id="MF_01844"/>
    </source>
</evidence>
<gene>
    <name evidence="7" type="primary">nhaA_1</name>
    <name evidence="6" type="synonym">nhaA</name>
    <name evidence="7" type="ORF">XINFAN_03530</name>
</gene>
<dbReference type="InterPro" id="IPR023171">
    <property type="entry name" value="Na/H_antiporter_dom_sf"/>
</dbReference>
<feature type="transmembrane region" description="Helical" evidence="6">
    <location>
        <begin position="294"/>
        <end position="313"/>
    </location>
</feature>
<feature type="transmembrane region" description="Helical" evidence="6">
    <location>
        <begin position="230"/>
        <end position="247"/>
    </location>
</feature>
<accession>A0A3P5XE39</accession>
<keyword evidence="6" id="KW-0915">Sodium</keyword>
<name>A0A3P5XE39_9RHOB</name>
<keyword evidence="6" id="KW-0813">Transport</keyword>
<comment type="catalytic activity">
    <reaction evidence="6">
        <text>Na(+)(in) + 2 H(+)(out) = Na(+)(out) + 2 H(+)(in)</text>
        <dbReference type="Rhea" id="RHEA:29251"/>
        <dbReference type="ChEBI" id="CHEBI:15378"/>
        <dbReference type="ChEBI" id="CHEBI:29101"/>
    </reaction>
</comment>
<keyword evidence="2 6" id="KW-1003">Cell membrane</keyword>
<feature type="transmembrane region" description="Helical" evidence="6">
    <location>
        <begin position="320"/>
        <end position="340"/>
    </location>
</feature>
<dbReference type="InterPro" id="IPR004670">
    <property type="entry name" value="NhaA"/>
</dbReference>
<feature type="transmembrane region" description="Helical" evidence="6">
    <location>
        <begin position="392"/>
        <end position="410"/>
    </location>
</feature>
<evidence type="ECO:0000313" key="8">
    <source>
        <dbReference type="Proteomes" id="UP000277498"/>
    </source>
</evidence>
<comment type="subcellular location">
    <subcellularLocation>
        <location evidence="1">Cell inner membrane</location>
        <topology evidence="1">Multi-pass membrane protein</topology>
    </subcellularLocation>
    <subcellularLocation>
        <location evidence="6">Cell membrane</location>
        <topology evidence="6">Multi-pass membrane protein</topology>
    </subcellularLocation>
</comment>
<evidence type="ECO:0000256" key="4">
    <source>
        <dbReference type="ARBA" id="ARBA00022989"/>
    </source>
</evidence>